<reference evidence="3" key="1">
    <citation type="submission" date="2016-10" db="EMBL/GenBank/DDBJ databases">
        <authorList>
            <person name="Varghese N."/>
            <person name="Submissions S."/>
        </authorList>
    </citation>
    <scope>NUCLEOTIDE SEQUENCE [LARGE SCALE GENOMIC DNA]</scope>
    <source>
        <strain evidence="3">CGMCC 1.8711</strain>
    </source>
</reference>
<accession>A0A1I6FTQ4</accession>
<organism evidence="2 3">
    <name type="scientific">Halogeometricum limi</name>
    <dbReference type="NCBI Taxonomy" id="555875"/>
    <lineage>
        <taxon>Archaea</taxon>
        <taxon>Methanobacteriati</taxon>
        <taxon>Methanobacteriota</taxon>
        <taxon>Stenosarchaea group</taxon>
        <taxon>Halobacteria</taxon>
        <taxon>Halobacteriales</taxon>
        <taxon>Haloferacaceae</taxon>
        <taxon>Halogeometricum</taxon>
    </lineage>
</organism>
<dbReference type="EMBL" id="FOYS01000001">
    <property type="protein sequence ID" value="SFR33332.1"/>
    <property type="molecule type" value="Genomic_DNA"/>
</dbReference>
<dbReference type="OrthoDB" id="326734at2157"/>
<dbReference type="AlphaFoldDB" id="A0A1I6FTQ4"/>
<keyword evidence="3" id="KW-1185">Reference proteome</keyword>
<dbReference type="STRING" id="555875.SAMN04488124_0283"/>
<keyword evidence="1" id="KW-0472">Membrane</keyword>
<dbReference type="Pfam" id="PF24285">
    <property type="entry name" value="DUF7473"/>
    <property type="match status" value="1"/>
</dbReference>
<gene>
    <name evidence="2" type="ORF">SAMN04488124_0283</name>
</gene>
<feature type="transmembrane region" description="Helical" evidence="1">
    <location>
        <begin position="17"/>
        <end position="38"/>
    </location>
</feature>
<feature type="transmembrane region" description="Helical" evidence="1">
    <location>
        <begin position="103"/>
        <end position="123"/>
    </location>
</feature>
<sequence length="128" mass="13009">MTILVTPLQSGAAGSPAAAVAGTFASLALFLSVTAHIAARNVLADVPVKYAFVVGPVPAAVAVVFTTFGLNAFVGILLAVALDGVAIHYLYGESPRLSTYVTFIHVVVTIILGVVVFGLLTLLSTAPT</sequence>
<evidence type="ECO:0000313" key="2">
    <source>
        <dbReference type="EMBL" id="SFR33332.1"/>
    </source>
</evidence>
<feature type="transmembrane region" description="Helical" evidence="1">
    <location>
        <begin position="50"/>
        <end position="66"/>
    </location>
</feature>
<proteinExistence type="predicted"/>
<name>A0A1I6FTQ4_9EURY</name>
<protein>
    <submittedName>
        <fullName evidence="2">Uncharacterized protein</fullName>
    </submittedName>
</protein>
<dbReference type="Proteomes" id="UP000243250">
    <property type="component" value="Unassembled WGS sequence"/>
</dbReference>
<evidence type="ECO:0000313" key="3">
    <source>
        <dbReference type="Proteomes" id="UP000243250"/>
    </source>
</evidence>
<keyword evidence="1" id="KW-1133">Transmembrane helix</keyword>
<evidence type="ECO:0000256" key="1">
    <source>
        <dbReference type="SAM" id="Phobius"/>
    </source>
</evidence>
<keyword evidence="1" id="KW-0812">Transmembrane</keyword>
<dbReference type="RefSeq" id="WP_089876059.1">
    <property type="nucleotide sequence ID" value="NZ_FOYS01000001.1"/>
</dbReference>
<dbReference type="InterPro" id="IPR055896">
    <property type="entry name" value="DUF7473"/>
</dbReference>